<feature type="domain" description="Soluble ligand binding" evidence="16">
    <location>
        <begin position="105"/>
        <end position="136"/>
    </location>
</feature>
<dbReference type="Proteomes" id="UP000034883">
    <property type="component" value="Chromosome"/>
</dbReference>
<dbReference type="GO" id="GO:0046930">
    <property type="term" value="C:pore complex"/>
    <property type="evidence" value="ECO:0007669"/>
    <property type="project" value="UniProtKB-KW"/>
</dbReference>
<dbReference type="Pfam" id="PF02563">
    <property type="entry name" value="Poly_export"/>
    <property type="match status" value="1"/>
</dbReference>
<gene>
    <name evidence="18" type="ORF">DB32_004308</name>
</gene>
<dbReference type="PANTHER" id="PTHR33619:SF3">
    <property type="entry name" value="POLYSACCHARIDE EXPORT PROTEIN GFCE-RELATED"/>
    <property type="match status" value="1"/>
</dbReference>
<evidence type="ECO:0000256" key="1">
    <source>
        <dbReference type="ARBA" id="ARBA00004571"/>
    </source>
</evidence>
<keyword evidence="5" id="KW-0762">Sugar transport</keyword>
<comment type="subcellular location">
    <subcellularLocation>
        <location evidence="1">Cell outer membrane</location>
        <topology evidence="1">Multi-pass membrane protein</topology>
    </subcellularLocation>
</comment>
<evidence type="ECO:0000259" key="17">
    <source>
        <dbReference type="Pfam" id="PF22461"/>
    </source>
</evidence>
<dbReference type="Gene3D" id="3.30.1950.10">
    <property type="entry name" value="wza like domain"/>
    <property type="match status" value="1"/>
</dbReference>
<dbReference type="Gene3D" id="3.10.560.10">
    <property type="entry name" value="Outer membrane lipoprotein wza domain like"/>
    <property type="match status" value="2"/>
</dbReference>
<dbReference type="STRING" id="927083.DB32_004308"/>
<evidence type="ECO:0000256" key="8">
    <source>
        <dbReference type="ARBA" id="ARBA00023047"/>
    </source>
</evidence>
<dbReference type="PANTHER" id="PTHR33619">
    <property type="entry name" value="POLYSACCHARIDE EXPORT PROTEIN GFCE-RELATED"/>
    <property type="match status" value="1"/>
</dbReference>
<dbReference type="GO" id="GO:0015159">
    <property type="term" value="F:polysaccharide transmembrane transporter activity"/>
    <property type="evidence" value="ECO:0007669"/>
    <property type="project" value="InterPro"/>
</dbReference>
<dbReference type="InterPro" id="IPR019554">
    <property type="entry name" value="Soluble_ligand-bd"/>
</dbReference>
<evidence type="ECO:0000259" key="15">
    <source>
        <dbReference type="Pfam" id="PF02563"/>
    </source>
</evidence>
<keyword evidence="3" id="KW-0813">Transport</keyword>
<evidence type="ECO:0000256" key="12">
    <source>
        <dbReference type="ARBA" id="ARBA00023139"/>
    </source>
</evidence>
<sequence>MPSEDARFQRADLTPPGMADDAAAAMQLYPGDVVTLRLISTETEEYEGLVVDERGVLHIPLAGDVPVGGLDLTDAERRVEEAMRQFDRTSRVSLVVSEPSGHFASVLGAVGEPGRIAVTPGMRLADLLAAAGGAAVAEEEGFSMPSGDLGGARLVRNGEALPISLEIALTGDPRHNIRVRPGDTLYVPADLGRLVSVLGQVGSPRIMAFRPGMRLTHALSLAGGVTRDGNWGDVRVIRGEASDPMVYSTSVAAIVDGDAHDVVLAPGDIVYVASAGHADLRDVMNSLSLLLSIPITAASITVPSLIIGSGR</sequence>
<evidence type="ECO:0000256" key="11">
    <source>
        <dbReference type="ARBA" id="ARBA00023136"/>
    </source>
</evidence>
<dbReference type="EMBL" id="CP011125">
    <property type="protein sequence ID" value="AKF07159.1"/>
    <property type="molecule type" value="Genomic_DNA"/>
</dbReference>
<dbReference type="GO" id="GO:0009279">
    <property type="term" value="C:cell outer membrane"/>
    <property type="evidence" value="ECO:0007669"/>
    <property type="project" value="UniProtKB-SubCell"/>
</dbReference>
<keyword evidence="14" id="KW-0449">Lipoprotein</keyword>
<evidence type="ECO:0000256" key="2">
    <source>
        <dbReference type="ARBA" id="ARBA00009450"/>
    </source>
</evidence>
<keyword evidence="11" id="KW-0472">Membrane</keyword>
<dbReference type="InterPro" id="IPR003715">
    <property type="entry name" value="Poly_export_N"/>
</dbReference>
<dbReference type="Pfam" id="PF10531">
    <property type="entry name" value="SLBB"/>
    <property type="match status" value="1"/>
</dbReference>
<keyword evidence="4" id="KW-1134">Transmembrane beta strand</keyword>
<feature type="domain" description="Polysaccharide export protein N-terminal" evidence="15">
    <location>
        <begin position="22"/>
        <end position="96"/>
    </location>
</feature>
<dbReference type="GO" id="GO:0006811">
    <property type="term" value="P:monoatomic ion transport"/>
    <property type="evidence" value="ECO:0007669"/>
    <property type="project" value="UniProtKB-KW"/>
</dbReference>
<evidence type="ECO:0000256" key="7">
    <source>
        <dbReference type="ARBA" id="ARBA00022729"/>
    </source>
</evidence>
<dbReference type="AlphaFoldDB" id="A0A0F6SFL6"/>
<dbReference type="InterPro" id="IPR054765">
    <property type="entry name" value="SLBB_dom"/>
</dbReference>
<evidence type="ECO:0000256" key="6">
    <source>
        <dbReference type="ARBA" id="ARBA00022692"/>
    </source>
</evidence>
<evidence type="ECO:0000259" key="16">
    <source>
        <dbReference type="Pfam" id="PF10531"/>
    </source>
</evidence>
<comment type="similarity">
    <text evidence="2">Belongs to the BexD/CtrA/VexA family.</text>
</comment>
<accession>A0A0F6SFL6</accession>
<keyword evidence="13" id="KW-0998">Cell outer membrane</keyword>
<keyword evidence="8" id="KW-0625">Polysaccharide transport</keyword>
<feature type="domain" description="SLBB" evidence="17">
    <location>
        <begin position="194"/>
        <end position="272"/>
    </location>
</feature>
<keyword evidence="10" id="KW-0626">Porin</keyword>
<keyword evidence="12" id="KW-0564">Palmitate</keyword>
<evidence type="ECO:0000313" key="19">
    <source>
        <dbReference type="Proteomes" id="UP000034883"/>
    </source>
</evidence>
<evidence type="ECO:0000256" key="9">
    <source>
        <dbReference type="ARBA" id="ARBA00023065"/>
    </source>
</evidence>
<evidence type="ECO:0000256" key="5">
    <source>
        <dbReference type="ARBA" id="ARBA00022597"/>
    </source>
</evidence>
<reference evidence="18 19" key="1">
    <citation type="submission" date="2015-03" db="EMBL/GenBank/DDBJ databases">
        <title>Genome assembly of Sandaracinus amylolyticus DSM 53668.</title>
        <authorList>
            <person name="Sharma G."/>
            <person name="Subramanian S."/>
        </authorList>
    </citation>
    <scope>NUCLEOTIDE SEQUENCE [LARGE SCALE GENOMIC DNA]</scope>
    <source>
        <strain evidence="18 19">DSM 53668</strain>
    </source>
</reference>
<evidence type="ECO:0000256" key="4">
    <source>
        <dbReference type="ARBA" id="ARBA00022452"/>
    </source>
</evidence>
<evidence type="ECO:0000256" key="3">
    <source>
        <dbReference type="ARBA" id="ARBA00022448"/>
    </source>
</evidence>
<dbReference type="Pfam" id="PF22461">
    <property type="entry name" value="SLBB_2"/>
    <property type="match status" value="1"/>
</dbReference>
<name>A0A0F6SFL6_9BACT</name>
<dbReference type="GO" id="GO:0015288">
    <property type="term" value="F:porin activity"/>
    <property type="evidence" value="ECO:0007669"/>
    <property type="project" value="UniProtKB-KW"/>
</dbReference>
<evidence type="ECO:0000256" key="14">
    <source>
        <dbReference type="ARBA" id="ARBA00023288"/>
    </source>
</evidence>
<keyword evidence="19" id="KW-1185">Reference proteome</keyword>
<organism evidence="18 19">
    <name type="scientific">Sandaracinus amylolyticus</name>
    <dbReference type="NCBI Taxonomy" id="927083"/>
    <lineage>
        <taxon>Bacteria</taxon>
        <taxon>Pseudomonadati</taxon>
        <taxon>Myxococcota</taxon>
        <taxon>Polyangia</taxon>
        <taxon>Polyangiales</taxon>
        <taxon>Sandaracinaceae</taxon>
        <taxon>Sandaracinus</taxon>
    </lineage>
</organism>
<evidence type="ECO:0000256" key="13">
    <source>
        <dbReference type="ARBA" id="ARBA00023237"/>
    </source>
</evidence>
<proteinExistence type="inferred from homology"/>
<evidence type="ECO:0000313" key="18">
    <source>
        <dbReference type="EMBL" id="AKF07159.1"/>
    </source>
</evidence>
<keyword evidence="9" id="KW-0406">Ion transport</keyword>
<evidence type="ECO:0000256" key="10">
    <source>
        <dbReference type="ARBA" id="ARBA00023114"/>
    </source>
</evidence>
<dbReference type="KEGG" id="samy:DB32_004308"/>
<keyword evidence="7" id="KW-0732">Signal</keyword>
<dbReference type="InterPro" id="IPR049712">
    <property type="entry name" value="Poly_export"/>
</dbReference>
<keyword evidence="6" id="KW-0812">Transmembrane</keyword>
<protein>
    <submittedName>
        <fullName evidence="18">Capsule polysaccharide export protein</fullName>
    </submittedName>
</protein>